<accession>A0A8J8BE28</accession>
<feature type="domain" description="Peptidase M48" evidence="13">
    <location>
        <begin position="89"/>
        <end position="332"/>
    </location>
</feature>
<keyword evidence="10 14" id="KW-0482">Metalloprotease</keyword>
<dbReference type="RefSeq" id="WP_211472316.1">
    <property type="nucleotide sequence ID" value="NZ_JAGSXH010000206.1"/>
</dbReference>
<dbReference type="GO" id="GO:0046872">
    <property type="term" value="F:metal ion binding"/>
    <property type="evidence" value="ECO:0007669"/>
    <property type="project" value="UniProtKB-KW"/>
</dbReference>
<dbReference type="EMBL" id="JAGSXH010000206">
    <property type="protein sequence ID" value="MBS2966847.1"/>
    <property type="molecule type" value="Genomic_DNA"/>
</dbReference>
<dbReference type="PANTHER" id="PTHR43221">
    <property type="entry name" value="PROTEASE HTPX"/>
    <property type="match status" value="1"/>
</dbReference>
<dbReference type="Pfam" id="PF01435">
    <property type="entry name" value="Peptidase_M48"/>
    <property type="match status" value="1"/>
</dbReference>
<evidence type="ECO:0000256" key="1">
    <source>
        <dbReference type="ARBA" id="ARBA00001947"/>
    </source>
</evidence>
<evidence type="ECO:0000313" key="15">
    <source>
        <dbReference type="Proteomes" id="UP000677913"/>
    </source>
</evidence>
<keyword evidence="15" id="KW-1185">Reference proteome</keyword>
<feature type="non-terminal residue" evidence="14">
    <location>
        <position position="1"/>
    </location>
</feature>
<evidence type="ECO:0000256" key="8">
    <source>
        <dbReference type="ARBA" id="ARBA00022833"/>
    </source>
</evidence>
<proteinExistence type="predicted"/>
<reference evidence="14" key="1">
    <citation type="submission" date="2021-04" db="EMBL/GenBank/DDBJ databases">
        <title>Genome based classification of Actinospica acidithermotolerans sp. nov., an actinobacterium isolated from an Indonesian hot spring.</title>
        <authorList>
            <person name="Kusuma A.B."/>
            <person name="Putra K.E."/>
            <person name="Nafisah S."/>
            <person name="Loh J."/>
            <person name="Nouioui I."/>
            <person name="Goodfellow M."/>
        </authorList>
    </citation>
    <scope>NUCLEOTIDE SEQUENCE</scope>
    <source>
        <strain evidence="14">DSM 45618</strain>
    </source>
</reference>
<protein>
    <submittedName>
        <fullName evidence="14">M48 family metalloprotease</fullName>
        <ecNumber evidence="14">3.4.24.-</ecNumber>
    </submittedName>
</protein>
<evidence type="ECO:0000256" key="4">
    <source>
        <dbReference type="ARBA" id="ARBA00022670"/>
    </source>
</evidence>
<sequence length="524" mass="56203">GGRGIVKVTARAAWAVGLLASFYAIAFGLLAAMVIIDVLVVRYAASAQALVVLLPMTCVAFIVVVSAVFVSTRRSPDGLPGIAVTDEEQPALWARARELASAAGTEPPDEIRIDHKANASVSQDAALLGLVPRTRRLFLGAPLLLALSPAQLDAVLAHEFGHYSNHDTRLLPIVNRGRISVLRAVEAAAGRPREGSGAATGRALPGRYLIYRLFNAYAARYLAVTQSISRRQEFHADAISARVAGSQATIAALQRMPELQSAYRFYLERFVAAGLNLGLLPEPPQVIAGFNTLLSALDQFPAVNEGAERRTSARARFDSHPPLDERIDALKSLPEGHSAADEGVRAIDLLVGPDDVLAAVGRRMIGDRYERASRADWDTIFDTVAREQTRTAARPLIDALHLITGIQGTLPAFLDLVDAGRLEDVLRRLLTPAQARYAGAGDVALELATKTLMTALPPWVLAELGDAGKIHWTRARGAEAELEISPALRADLDGAYAALLAETPDTGPLRAVLQEARASSHQRR</sequence>
<evidence type="ECO:0000256" key="10">
    <source>
        <dbReference type="ARBA" id="ARBA00023049"/>
    </source>
</evidence>
<evidence type="ECO:0000256" key="3">
    <source>
        <dbReference type="ARBA" id="ARBA00022475"/>
    </source>
</evidence>
<dbReference type="Proteomes" id="UP000677913">
    <property type="component" value="Unassembled WGS sequence"/>
</dbReference>
<evidence type="ECO:0000256" key="9">
    <source>
        <dbReference type="ARBA" id="ARBA00022989"/>
    </source>
</evidence>
<comment type="subcellular location">
    <subcellularLocation>
        <location evidence="2">Cell membrane</location>
        <topology evidence="2">Multi-pass membrane protein</topology>
    </subcellularLocation>
</comment>
<dbReference type="CDD" id="cd07328">
    <property type="entry name" value="M48_Ste24p_like"/>
    <property type="match status" value="1"/>
</dbReference>
<feature type="transmembrane region" description="Helical" evidence="12">
    <location>
        <begin position="48"/>
        <end position="70"/>
    </location>
</feature>
<evidence type="ECO:0000256" key="2">
    <source>
        <dbReference type="ARBA" id="ARBA00004651"/>
    </source>
</evidence>
<keyword evidence="3" id="KW-1003">Cell membrane</keyword>
<name>A0A8J8BE28_9ACTN</name>
<dbReference type="EC" id="3.4.24.-" evidence="14"/>
<evidence type="ECO:0000259" key="13">
    <source>
        <dbReference type="Pfam" id="PF01435"/>
    </source>
</evidence>
<keyword evidence="5 12" id="KW-0812">Transmembrane</keyword>
<dbReference type="InterPro" id="IPR050083">
    <property type="entry name" value="HtpX_protease"/>
</dbReference>
<dbReference type="GO" id="GO:0004222">
    <property type="term" value="F:metalloendopeptidase activity"/>
    <property type="evidence" value="ECO:0007669"/>
    <property type="project" value="InterPro"/>
</dbReference>
<gene>
    <name evidence="14" type="ORF">KGA66_27680</name>
</gene>
<evidence type="ECO:0000313" key="14">
    <source>
        <dbReference type="EMBL" id="MBS2966847.1"/>
    </source>
</evidence>
<feature type="transmembrane region" description="Helical" evidence="12">
    <location>
        <begin position="12"/>
        <end position="36"/>
    </location>
</feature>
<evidence type="ECO:0000256" key="12">
    <source>
        <dbReference type="SAM" id="Phobius"/>
    </source>
</evidence>
<organism evidence="14 15">
    <name type="scientific">Actinocrinis puniceicyclus</name>
    <dbReference type="NCBI Taxonomy" id="977794"/>
    <lineage>
        <taxon>Bacteria</taxon>
        <taxon>Bacillati</taxon>
        <taxon>Actinomycetota</taxon>
        <taxon>Actinomycetes</taxon>
        <taxon>Catenulisporales</taxon>
        <taxon>Actinospicaceae</taxon>
        <taxon>Actinocrinis</taxon>
    </lineage>
</organism>
<keyword evidence="4" id="KW-0645">Protease</keyword>
<comment type="caution">
    <text evidence="14">The sequence shown here is derived from an EMBL/GenBank/DDBJ whole genome shotgun (WGS) entry which is preliminary data.</text>
</comment>
<dbReference type="InterPro" id="IPR001915">
    <property type="entry name" value="Peptidase_M48"/>
</dbReference>
<keyword evidence="6" id="KW-0479">Metal-binding</keyword>
<keyword evidence="7 14" id="KW-0378">Hydrolase</keyword>
<evidence type="ECO:0000256" key="11">
    <source>
        <dbReference type="ARBA" id="ARBA00023136"/>
    </source>
</evidence>
<evidence type="ECO:0000256" key="6">
    <source>
        <dbReference type="ARBA" id="ARBA00022723"/>
    </source>
</evidence>
<evidence type="ECO:0000256" key="7">
    <source>
        <dbReference type="ARBA" id="ARBA00022801"/>
    </source>
</evidence>
<evidence type="ECO:0000256" key="5">
    <source>
        <dbReference type="ARBA" id="ARBA00022692"/>
    </source>
</evidence>
<keyword evidence="9 12" id="KW-1133">Transmembrane helix</keyword>
<keyword evidence="8" id="KW-0862">Zinc</keyword>
<comment type="cofactor">
    <cofactor evidence="1">
        <name>Zn(2+)</name>
        <dbReference type="ChEBI" id="CHEBI:29105"/>
    </cofactor>
</comment>
<dbReference type="GO" id="GO:0005886">
    <property type="term" value="C:plasma membrane"/>
    <property type="evidence" value="ECO:0007669"/>
    <property type="project" value="UniProtKB-SubCell"/>
</dbReference>
<dbReference type="GO" id="GO:0006508">
    <property type="term" value="P:proteolysis"/>
    <property type="evidence" value="ECO:0007669"/>
    <property type="project" value="UniProtKB-KW"/>
</dbReference>
<dbReference type="PANTHER" id="PTHR43221:SF1">
    <property type="entry name" value="PROTEASE HTPX"/>
    <property type="match status" value="1"/>
</dbReference>
<keyword evidence="11 12" id="KW-0472">Membrane</keyword>
<dbReference type="AlphaFoldDB" id="A0A8J8BE28"/>
<dbReference type="Gene3D" id="3.30.2010.10">
    <property type="entry name" value="Metalloproteases ('zincins'), catalytic domain"/>
    <property type="match status" value="1"/>
</dbReference>